<evidence type="ECO:0000256" key="1">
    <source>
        <dbReference type="SAM" id="MobiDB-lite"/>
    </source>
</evidence>
<name>A0ABP0KVH4_9DINO</name>
<keyword evidence="2" id="KW-0732">Signal</keyword>
<sequence length="309" mass="34781">MARLLLSRLLAVVQGKPEYQWSKVQRLHLVCDCGPHFRSREPYAFYLHDLPKELQVPVTVHFQGEQHGKGPVDRLFGWGCAWIEDFLQKQPIHGLRDLVQYYRSGAQYMVNSDPTGPKFHIEAFDPGELRPETRTFFQRPGFLITRTYCLHTDFVPGYAHGIRLKNKLFSDSEGAVLHGWFIETRNQAAPADEEPDIADNNADGDDLAPDPKKWRRGFWNSEKTWEGSGPKPGQINEIVRRHGSQKSAPPPVLRPFRSEVEKALSAAALRLRNAAAKKRRQTACLRQAASDSSSSSDASNSSDSDSSAS</sequence>
<feature type="compositionally biased region" description="Acidic residues" evidence="1">
    <location>
        <begin position="191"/>
        <end position="208"/>
    </location>
</feature>
<feature type="signal peptide" evidence="2">
    <location>
        <begin position="1"/>
        <end position="15"/>
    </location>
</feature>
<evidence type="ECO:0000313" key="3">
    <source>
        <dbReference type="EMBL" id="CAK9030591.1"/>
    </source>
</evidence>
<keyword evidence="4" id="KW-1185">Reference proteome</keyword>
<feature type="region of interest" description="Disordered" evidence="1">
    <location>
        <begin position="188"/>
        <end position="213"/>
    </location>
</feature>
<reference evidence="3 4" key="1">
    <citation type="submission" date="2024-02" db="EMBL/GenBank/DDBJ databases">
        <authorList>
            <person name="Chen Y."/>
            <person name="Shah S."/>
            <person name="Dougan E. K."/>
            <person name="Thang M."/>
            <person name="Chan C."/>
        </authorList>
    </citation>
    <scope>NUCLEOTIDE SEQUENCE [LARGE SCALE GENOMIC DNA]</scope>
</reference>
<organism evidence="3 4">
    <name type="scientific">Durusdinium trenchii</name>
    <dbReference type="NCBI Taxonomy" id="1381693"/>
    <lineage>
        <taxon>Eukaryota</taxon>
        <taxon>Sar</taxon>
        <taxon>Alveolata</taxon>
        <taxon>Dinophyceae</taxon>
        <taxon>Suessiales</taxon>
        <taxon>Symbiodiniaceae</taxon>
        <taxon>Durusdinium</taxon>
    </lineage>
</organism>
<gene>
    <name evidence="3" type="ORF">CCMP2556_LOCUS17934</name>
</gene>
<evidence type="ECO:0000313" key="4">
    <source>
        <dbReference type="Proteomes" id="UP001642484"/>
    </source>
</evidence>
<comment type="caution">
    <text evidence="3">The sequence shown here is derived from an EMBL/GenBank/DDBJ whole genome shotgun (WGS) entry which is preliminary data.</text>
</comment>
<feature type="region of interest" description="Disordered" evidence="1">
    <location>
        <begin position="276"/>
        <end position="309"/>
    </location>
</feature>
<feature type="compositionally biased region" description="Low complexity" evidence="1">
    <location>
        <begin position="288"/>
        <end position="309"/>
    </location>
</feature>
<proteinExistence type="predicted"/>
<dbReference type="EMBL" id="CAXAMN010010003">
    <property type="protein sequence ID" value="CAK9030591.1"/>
    <property type="molecule type" value="Genomic_DNA"/>
</dbReference>
<dbReference type="Proteomes" id="UP001642484">
    <property type="component" value="Unassembled WGS sequence"/>
</dbReference>
<evidence type="ECO:0000256" key="2">
    <source>
        <dbReference type="SAM" id="SignalP"/>
    </source>
</evidence>
<feature type="chain" id="PRO_5045630602" evidence="2">
    <location>
        <begin position="16"/>
        <end position="309"/>
    </location>
</feature>
<protein>
    <submittedName>
        <fullName evidence="3">Uncharacterized protein</fullName>
    </submittedName>
</protein>
<accession>A0ABP0KVH4</accession>